<protein>
    <submittedName>
        <fullName evidence="2">Uncharacterized protein</fullName>
    </submittedName>
</protein>
<organism evidence="2 3">
    <name type="scientific">Sphagnum jensenii</name>
    <dbReference type="NCBI Taxonomy" id="128206"/>
    <lineage>
        <taxon>Eukaryota</taxon>
        <taxon>Viridiplantae</taxon>
        <taxon>Streptophyta</taxon>
        <taxon>Embryophyta</taxon>
        <taxon>Bryophyta</taxon>
        <taxon>Sphagnophytina</taxon>
        <taxon>Sphagnopsida</taxon>
        <taxon>Sphagnales</taxon>
        <taxon>Sphagnaceae</taxon>
        <taxon>Sphagnum</taxon>
    </lineage>
</organism>
<sequence>MGNPSSPSSKLQKKTTVVTPSKRSHHHHHYHRRAPSVTSLSPSDNTQGKGVAASSSSSSSPERTNNGAAKSGASSNNNTPSPGAGGGGSGEKGNNSMSPAAGAAAKDAKVVRRRSRSSLGGTDEFVRGIDFNAAAVATPPAAEDNKKTIIPPTVEEKKHPFLLARVILVNAGGIGRNGVRIGTPSQSLQSPQGTKQQQRISTPPGKEKTPALLVRGGGGGAGSASLTPSPKKAETTSRKAEKELSLAAAENATTAKPVRGVQGGQSISIGQHHKQNGSSAMVLLATSEKFKVAGDDDDSCSLTSSDMSTTPLQPDLERSSISQPLAHEGLTRSEILVSIELPVYHEGETTAEELISNEVNQVQDDQLHLPIEDAEEKTFTASTELSSSSLDYAQQQEGLQNADSGERKLALPTLQSSSSPLACEPQGWNEVNVEEPTASAAMKDMQTQQPSTDMGGTQENQVDLQIAEIGESSSTPAISSESPSPNLLCAEAEEEEEAFTTAATSEELSLSTEKNLLIGFPSEDLSSHLSHASMNQGKYDGMTAEQEVLESSSDTSLERSIRPDVGEDHGRSGNLNTSNFLVMELMPNSGCSSAQDSVTVGDDSQELIAATTQNTMAYPSKNLESPAIFLDLEEAVGTHSDSAATFSPGTLQESIVFPDNHQETNKNTVSLSHSGSLTASLDSYHDLPSEQLATSPNSKQETDIQAGTSVTPQQALEPDLEQPPSANQEEFLVLEQEPGLEETSTNVFVLPSTHSLNPVHLDEESLAVLASSQKTPTLDRSVETGSVAVDANQDPPVSTLMTDFLASSSAKSVNADLVEGAVIKDGDNQFSANRRLDMNRIVETTESENRMSPTIREVLEEVVTDVPGSCAEEEATDGVDKGSMACLLQETSLNLLEMGVSASLILAEDVVVKETKSAAVQNNWMMPGDGGGHTKKLPLDTGIGRGTIPVMEDADHHLHFDVQDEAVAAILHQDLGVDDKTSSTTIVHDLPVHEGSQGNTIKKLEDLEMAAAHGVAPSLPLEPAETTKPMHGAESDTISEREPGPASLRGHLIYDDTSEAAEELHRSNNVSDGSFDMAEDERVAEAVMGEVNLCKQEEDIAGESAAAAAHMSPLFETRPAPTLQHKPAFPAEEPKLEEIEGQGLHLNCLDELCRSLEAENCDTVMSVGTLDISEGLLLPERNLEMPGDDRSETEVNEREQRPCEEQTMALAADTNHPVASKQMLDNAGDYPVTTSEKQEDESSGDTSAEASLNFNPSHAPTMQNNFVVPAKELVTVDGVCEDVHLTVPILPLSVASGNEVEQLDNDNYPVSPNGTCNATEQLEELAKTEGFQAVNDLDEEKASLATGEGTHLNSFVKTLHAPSMQESCAYQAQKTAAEKDSGESVDLQSRHILLGTSPAATGDNEEETTSGQADRSSDGASIDLESLPETNEDNVDLNNPSNDHVRCNGVQAQQADLVKEQAILDVREPCENHSHDTNESEITDMRNEAPLLLACSDQLKENTCEVSHASSTDLIDDEVPTSDQTGLQTHLSSDVMQIQTADHDHSSVSLRALPLLQKPMLLTKGHSLETMLQASNPETAENHEPTSTTMFSVLGQHPHSSSQQDHLWEEQAEAYSSGGRGTPARLEVLTTNGFHSPSPGPAATSLDDQILPASGPIKDSIQDARASCSRVENGSTSKEGQSGRGSFGRSHTPLRSLLAEDASKRSISTGPGSSPLKRLFSRIMGTPPRMGDSNVKQVKKKNKSVWNACLGGSAVQ</sequence>
<feature type="compositionally biased region" description="Polar residues" evidence="1">
    <location>
        <begin position="1"/>
        <end position="21"/>
    </location>
</feature>
<feature type="region of interest" description="Disordered" evidence="1">
    <location>
        <begin position="688"/>
        <end position="726"/>
    </location>
</feature>
<feature type="compositionally biased region" description="Low complexity" evidence="1">
    <location>
        <begin position="71"/>
        <end position="82"/>
    </location>
</feature>
<feature type="compositionally biased region" description="Basic and acidic residues" evidence="1">
    <location>
        <begin position="231"/>
        <end position="244"/>
    </location>
</feature>
<dbReference type="Proteomes" id="UP001497444">
    <property type="component" value="Chromosome 2"/>
</dbReference>
<feature type="compositionally biased region" description="Polar residues" evidence="1">
    <location>
        <begin position="183"/>
        <end position="201"/>
    </location>
</feature>
<reference evidence="2 3" key="1">
    <citation type="submission" date="2024-02" db="EMBL/GenBank/DDBJ databases">
        <authorList>
            <consortium name="ELIXIR-Norway"/>
            <consortium name="Elixir Norway"/>
        </authorList>
    </citation>
    <scope>NUCLEOTIDE SEQUENCE [LARGE SCALE GENOMIC DNA]</scope>
</reference>
<feature type="compositionally biased region" description="Basic and acidic residues" evidence="1">
    <location>
        <begin position="556"/>
        <end position="571"/>
    </location>
</feature>
<feature type="compositionally biased region" description="Low complexity" evidence="1">
    <location>
        <begin position="300"/>
        <end position="310"/>
    </location>
</feature>
<feature type="region of interest" description="Disordered" evidence="1">
    <location>
        <begin position="180"/>
        <end position="275"/>
    </location>
</feature>
<feature type="region of interest" description="Disordered" evidence="1">
    <location>
        <begin position="1395"/>
        <end position="1435"/>
    </location>
</feature>
<feature type="compositionally biased region" description="Polar residues" evidence="1">
    <location>
        <begin position="1670"/>
        <end position="1680"/>
    </location>
</feature>
<feature type="region of interest" description="Disordered" evidence="1">
    <location>
        <begin position="1226"/>
        <end position="1257"/>
    </location>
</feature>
<feature type="compositionally biased region" description="Low complexity" evidence="1">
    <location>
        <begin position="92"/>
        <end position="105"/>
    </location>
</feature>
<feature type="region of interest" description="Disordered" evidence="1">
    <location>
        <begin position="550"/>
        <end position="573"/>
    </location>
</feature>
<feature type="compositionally biased region" description="Polar residues" evidence="1">
    <location>
        <begin position="691"/>
        <end position="714"/>
    </location>
</feature>
<feature type="compositionally biased region" description="Basic and acidic residues" evidence="1">
    <location>
        <begin position="1031"/>
        <end position="1043"/>
    </location>
</feature>
<feature type="region of interest" description="Disordered" evidence="1">
    <location>
        <begin position="1"/>
        <end position="126"/>
    </location>
</feature>
<gene>
    <name evidence="2" type="ORF">CSSPJE1EN1_LOCUS14008</name>
</gene>
<evidence type="ECO:0000256" key="1">
    <source>
        <dbReference type="SAM" id="MobiDB-lite"/>
    </source>
</evidence>
<proteinExistence type="predicted"/>
<evidence type="ECO:0000313" key="2">
    <source>
        <dbReference type="EMBL" id="CAK9268530.1"/>
    </source>
</evidence>
<feature type="compositionally biased region" description="Basic residues" evidence="1">
    <location>
        <begin position="22"/>
        <end position="34"/>
    </location>
</feature>
<feature type="compositionally biased region" description="Polar residues" evidence="1">
    <location>
        <begin position="1244"/>
        <end position="1257"/>
    </location>
</feature>
<dbReference type="EMBL" id="OZ020097">
    <property type="protein sequence ID" value="CAK9268530.1"/>
    <property type="molecule type" value="Genomic_DNA"/>
</dbReference>
<feature type="region of interest" description="Disordered" evidence="1">
    <location>
        <begin position="1019"/>
        <end position="1050"/>
    </location>
</feature>
<name>A0ABP0WS26_9BRYO</name>
<keyword evidence="3" id="KW-1185">Reference proteome</keyword>
<feature type="region of interest" description="Disordered" evidence="1">
    <location>
        <begin position="1182"/>
        <end position="1201"/>
    </location>
</feature>
<evidence type="ECO:0000313" key="3">
    <source>
        <dbReference type="Proteomes" id="UP001497444"/>
    </source>
</evidence>
<feature type="region of interest" description="Disordered" evidence="1">
    <location>
        <begin position="1630"/>
        <end position="1719"/>
    </location>
</feature>
<accession>A0ABP0WS26</accession>
<feature type="region of interest" description="Disordered" evidence="1">
    <location>
        <begin position="293"/>
        <end position="317"/>
    </location>
</feature>
<feature type="compositionally biased region" description="Polar residues" evidence="1">
    <location>
        <begin position="36"/>
        <end position="48"/>
    </location>
</feature>